<gene>
    <name evidence="2" type="ORF">SCP_1201610</name>
</gene>
<evidence type="ECO:0000256" key="1">
    <source>
        <dbReference type="SAM" id="MobiDB-lite"/>
    </source>
</evidence>
<feature type="compositionally biased region" description="Basic and acidic residues" evidence="1">
    <location>
        <begin position="53"/>
        <end position="78"/>
    </location>
</feature>
<dbReference type="AlphaFoldDB" id="A0A401H0I0"/>
<name>A0A401H0I0_9APHY</name>
<reference evidence="2 3" key="1">
    <citation type="journal article" date="2018" name="Sci. Rep.">
        <title>Genome sequence of the cauliflower mushroom Sparassis crispa (Hanabiratake) and its association with beneficial usage.</title>
        <authorList>
            <person name="Kiyama R."/>
            <person name="Furutani Y."/>
            <person name="Kawaguchi K."/>
            <person name="Nakanishi T."/>
        </authorList>
    </citation>
    <scope>NUCLEOTIDE SEQUENCE [LARGE SCALE GENOMIC DNA]</scope>
</reference>
<organism evidence="2 3">
    <name type="scientific">Sparassis crispa</name>
    <dbReference type="NCBI Taxonomy" id="139825"/>
    <lineage>
        <taxon>Eukaryota</taxon>
        <taxon>Fungi</taxon>
        <taxon>Dikarya</taxon>
        <taxon>Basidiomycota</taxon>
        <taxon>Agaricomycotina</taxon>
        <taxon>Agaricomycetes</taxon>
        <taxon>Polyporales</taxon>
        <taxon>Sparassidaceae</taxon>
        <taxon>Sparassis</taxon>
    </lineage>
</organism>
<feature type="compositionally biased region" description="Basic and acidic residues" evidence="1">
    <location>
        <begin position="1"/>
        <end position="12"/>
    </location>
</feature>
<proteinExistence type="predicted"/>
<keyword evidence="3" id="KW-1185">Reference proteome</keyword>
<comment type="caution">
    <text evidence="2">The sequence shown here is derived from an EMBL/GenBank/DDBJ whole genome shotgun (WGS) entry which is preliminary data.</text>
</comment>
<dbReference type="OrthoDB" id="2755037at2759"/>
<accession>A0A401H0I0</accession>
<evidence type="ECO:0000313" key="2">
    <source>
        <dbReference type="EMBL" id="GBE87935.1"/>
    </source>
</evidence>
<feature type="region of interest" description="Disordered" evidence="1">
    <location>
        <begin position="1"/>
        <end position="78"/>
    </location>
</feature>
<dbReference type="InParanoid" id="A0A401H0I0"/>
<dbReference type="EMBL" id="BFAD01000012">
    <property type="protein sequence ID" value="GBE87935.1"/>
    <property type="molecule type" value="Genomic_DNA"/>
</dbReference>
<dbReference type="GeneID" id="38784852"/>
<protein>
    <submittedName>
        <fullName evidence="2">Uncharacterized protein</fullName>
    </submittedName>
</protein>
<dbReference type="Proteomes" id="UP000287166">
    <property type="component" value="Unassembled WGS sequence"/>
</dbReference>
<evidence type="ECO:0000313" key="3">
    <source>
        <dbReference type="Proteomes" id="UP000287166"/>
    </source>
</evidence>
<sequence>MSPKREPERKPELVPPSGFQEPSDPSRVAPEDRPESVRGVGAKEEPENPQLIAHERGEQATDRREGIERKGERGKARL</sequence>
<dbReference type="RefSeq" id="XP_027618848.1">
    <property type="nucleotide sequence ID" value="XM_027763047.1"/>
</dbReference>
<feature type="compositionally biased region" description="Basic and acidic residues" evidence="1">
    <location>
        <begin position="29"/>
        <end position="46"/>
    </location>
</feature>